<organism evidence="6 8">
    <name type="scientific">Adineta steineri</name>
    <dbReference type="NCBI Taxonomy" id="433720"/>
    <lineage>
        <taxon>Eukaryota</taxon>
        <taxon>Metazoa</taxon>
        <taxon>Spiralia</taxon>
        <taxon>Gnathifera</taxon>
        <taxon>Rotifera</taxon>
        <taxon>Eurotatoria</taxon>
        <taxon>Bdelloidea</taxon>
        <taxon>Adinetida</taxon>
        <taxon>Adinetidae</taxon>
        <taxon>Adineta</taxon>
    </lineage>
</organism>
<name>A0A813PVU5_9BILA</name>
<dbReference type="Proteomes" id="UP000663845">
    <property type="component" value="Unassembled WGS sequence"/>
</dbReference>
<gene>
    <name evidence="6" type="ORF">JYZ213_LOCUS2680</name>
    <name evidence="7" type="ORF">OXD698_LOCUS7015</name>
</gene>
<evidence type="ECO:0000256" key="4">
    <source>
        <dbReference type="ARBA" id="ARBA00023136"/>
    </source>
</evidence>
<dbReference type="Gene3D" id="1.20.140.150">
    <property type="match status" value="1"/>
</dbReference>
<keyword evidence="2 5" id="KW-0812">Transmembrane</keyword>
<dbReference type="Pfam" id="PF13903">
    <property type="entry name" value="Claudin_2"/>
    <property type="match status" value="1"/>
</dbReference>
<dbReference type="PANTHER" id="PTHR10671:SF82">
    <property type="entry name" value="GH19567P"/>
    <property type="match status" value="1"/>
</dbReference>
<evidence type="ECO:0000256" key="1">
    <source>
        <dbReference type="ARBA" id="ARBA00004141"/>
    </source>
</evidence>
<protein>
    <submittedName>
        <fullName evidence="6">Uncharacterized protein</fullName>
    </submittedName>
</protein>
<dbReference type="GO" id="GO:0005886">
    <property type="term" value="C:plasma membrane"/>
    <property type="evidence" value="ECO:0007669"/>
    <property type="project" value="TreeGrafter"/>
</dbReference>
<sequence>MNNHNGKNSMITTVTTVSAASAVIQRNVQIMRITLALTVLSFITFSIALTSSYWVVITYPPEFLAVRQNLFIVRSTYGIIWECALSRPTKNSMYENRCDYHPNQVHNTSTPADQTLVGMVRTMMSFSAIHILLLIITFICGLYSIREYRYTYKRLTGMIYILTAASLLVCIEVLSTIFRHASEHLPEIYPKGTKHSFGICYILAWLIFILLLASSLAFFVCSKKRKGAFDEATEEEALANVPVTLGRI</sequence>
<evidence type="ECO:0000313" key="8">
    <source>
        <dbReference type="Proteomes" id="UP000663845"/>
    </source>
</evidence>
<dbReference type="EMBL" id="CAJOAZ010000314">
    <property type="protein sequence ID" value="CAF3612866.1"/>
    <property type="molecule type" value="Genomic_DNA"/>
</dbReference>
<feature type="transmembrane region" description="Helical" evidence="5">
    <location>
        <begin position="35"/>
        <end position="56"/>
    </location>
</feature>
<evidence type="ECO:0000256" key="3">
    <source>
        <dbReference type="ARBA" id="ARBA00022989"/>
    </source>
</evidence>
<comment type="caution">
    <text evidence="6">The sequence shown here is derived from an EMBL/GenBank/DDBJ whole genome shotgun (WGS) entry which is preliminary data.</text>
</comment>
<dbReference type="EMBL" id="CAJNOG010000014">
    <property type="protein sequence ID" value="CAF0754316.1"/>
    <property type="molecule type" value="Genomic_DNA"/>
</dbReference>
<comment type="subcellular location">
    <subcellularLocation>
        <location evidence="1">Membrane</location>
        <topology evidence="1">Multi-pass membrane protein</topology>
    </subcellularLocation>
</comment>
<evidence type="ECO:0000313" key="6">
    <source>
        <dbReference type="EMBL" id="CAF0754316.1"/>
    </source>
</evidence>
<dbReference type="PANTHER" id="PTHR10671">
    <property type="entry name" value="EPITHELIAL MEMBRANE PROTEIN-RELATED"/>
    <property type="match status" value="1"/>
</dbReference>
<proteinExistence type="predicted"/>
<keyword evidence="3 5" id="KW-1133">Transmembrane helix</keyword>
<feature type="transmembrane region" description="Helical" evidence="5">
    <location>
        <begin position="123"/>
        <end position="145"/>
    </location>
</feature>
<dbReference type="AlphaFoldDB" id="A0A813PVU5"/>
<keyword evidence="4 5" id="KW-0472">Membrane</keyword>
<dbReference type="InterPro" id="IPR050579">
    <property type="entry name" value="PMP-22/EMP/MP20-like"/>
</dbReference>
<evidence type="ECO:0000256" key="2">
    <source>
        <dbReference type="ARBA" id="ARBA00022692"/>
    </source>
</evidence>
<reference evidence="6" key="1">
    <citation type="submission" date="2021-02" db="EMBL/GenBank/DDBJ databases">
        <authorList>
            <person name="Nowell W R."/>
        </authorList>
    </citation>
    <scope>NUCLEOTIDE SEQUENCE</scope>
</reference>
<dbReference type="InterPro" id="IPR004031">
    <property type="entry name" value="PMP22/EMP/MP20/Claudin"/>
</dbReference>
<feature type="transmembrane region" description="Helical" evidence="5">
    <location>
        <begin position="198"/>
        <end position="221"/>
    </location>
</feature>
<feature type="transmembrane region" description="Helical" evidence="5">
    <location>
        <begin position="157"/>
        <end position="178"/>
    </location>
</feature>
<accession>A0A813PVU5</accession>
<evidence type="ECO:0000313" key="7">
    <source>
        <dbReference type="EMBL" id="CAF3612866.1"/>
    </source>
</evidence>
<dbReference type="Proteomes" id="UP000663844">
    <property type="component" value="Unassembled WGS sequence"/>
</dbReference>
<evidence type="ECO:0000256" key="5">
    <source>
        <dbReference type="SAM" id="Phobius"/>
    </source>
</evidence>